<dbReference type="InterPro" id="IPR003140">
    <property type="entry name" value="PLipase/COase/thioEstase"/>
</dbReference>
<dbReference type="AlphaFoldDB" id="Q47AZ3"/>
<dbReference type="KEGG" id="dar:Daro_3258"/>
<dbReference type="InterPro" id="IPR029058">
    <property type="entry name" value="AB_hydrolase_fold"/>
</dbReference>
<dbReference type="HOGENOM" id="CLU_049413_3_2_4"/>
<reference evidence="4" key="1">
    <citation type="submission" date="2005-08" db="EMBL/GenBank/DDBJ databases">
        <title>Complete sequence of Dechloromonas aromatica RCB.</title>
        <authorList>
            <person name="Salinero K.K."/>
            <person name="Copeland A."/>
            <person name="Lucas S."/>
            <person name="Lapidus A."/>
            <person name="Barry K."/>
            <person name="Detter J.C."/>
            <person name="Glavina T."/>
            <person name="Hammon N."/>
            <person name="Israni S."/>
            <person name="Pitluck S."/>
            <person name="Di Bartolo G."/>
            <person name="Trong S."/>
            <person name="Schmutz J."/>
            <person name="Larimer F."/>
            <person name="Land M."/>
            <person name="Ivanova N."/>
            <person name="Richardson P."/>
        </authorList>
    </citation>
    <scope>NUCLEOTIDE SEQUENCE</scope>
    <source>
        <strain evidence="4">RCB</strain>
    </source>
</reference>
<dbReference type="PANTHER" id="PTHR10655:SF17">
    <property type="entry name" value="LYSOPHOSPHOLIPASE-LIKE PROTEIN 1"/>
    <property type="match status" value="1"/>
</dbReference>
<gene>
    <name evidence="4" type="ordered locus">Daro_3258</name>
</gene>
<dbReference type="InterPro" id="IPR050565">
    <property type="entry name" value="LYPA1-2/EST-like"/>
</dbReference>
<proteinExistence type="inferred from homology"/>
<feature type="domain" description="Phospholipase/carboxylesterase/thioesterase" evidence="3">
    <location>
        <begin position="11"/>
        <end position="219"/>
    </location>
</feature>
<evidence type="ECO:0000259" key="3">
    <source>
        <dbReference type="Pfam" id="PF02230"/>
    </source>
</evidence>
<evidence type="ECO:0000256" key="2">
    <source>
        <dbReference type="ARBA" id="ARBA00022801"/>
    </source>
</evidence>
<dbReference type="Pfam" id="PF02230">
    <property type="entry name" value="Abhydrolase_2"/>
    <property type="match status" value="1"/>
</dbReference>
<dbReference type="Gene3D" id="3.40.50.1820">
    <property type="entry name" value="alpha/beta hydrolase"/>
    <property type="match status" value="1"/>
</dbReference>
<dbReference type="EMBL" id="CP000089">
    <property type="protein sequence ID" value="AAZ47988.1"/>
    <property type="molecule type" value="Genomic_DNA"/>
</dbReference>
<organism evidence="4">
    <name type="scientific">Dechloromonas aromatica (strain RCB)</name>
    <dbReference type="NCBI Taxonomy" id="159087"/>
    <lineage>
        <taxon>Bacteria</taxon>
        <taxon>Pseudomonadati</taxon>
        <taxon>Pseudomonadota</taxon>
        <taxon>Betaproteobacteria</taxon>
        <taxon>Rhodocyclales</taxon>
        <taxon>Azonexaceae</taxon>
        <taxon>Dechloromonas</taxon>
    </lineage>
</organism>
<dbReference type="SUPFAM" id="SSF53474">
    <property type="entry name" value="alpha/beta-Hydrolases"/>
    <property type="match status" value="1"/>
</dbReference>
<keyword evidence="2" id="KW-0378">Hydrolase</keyword>
<evidence type="ECO:0000313" key="4">
    <source>
        <dbReference type="EMBL" id="AAZ47988.1"/>
    </source>
</evidence>
<dbReference type="OrthoDB" id="9801763at2"/>
<dbReference type="PANTHER" id="PTHR10655">
    <property type="entry name" value="LYSOPHOSPHOLIPASE-RELATED"/>
    <property type="match status" value="1"/>
</dbReference>
<comment type="similarity">
    <text evidence="1">Belongs to the AB hydrolase superfamily. AB hydrolase 2 family.</text>
</comment>
<name>Q47AZ3_DECAR</name>
<dbReference type="ESTHER" id="decar-q47az3">
    <property type="family name" value="LYsophospholipase_carboxylesterase"/>
</dbReference>
<dbReference type="eggNOG" id="COG0400">
    <property type="taxonomic scope" value="Bacteria"/>
</dbReference>
<protein>
    <submittedName>
        <fullName evidence="4">Phospholipase/Carboxylesterase</fullName>
    </submittedName>
</protein>
<evidence type="ECO:0000256" key="1">
    <source>
        <dbReference type="ARBA" id="ARBA00006499"/>
    </source>
</evidence>
<dbReference type="GO" id="GO:0016787">
    <property type="term" value="F:hydrolase activity"/>
    <property type="evidence" value="ECO:0007669"/>
    <property type="project" value="UniProtKB-KW"/>
</dbReference>
<dbReference type="STRING" id="159087.Daro_3258"/>
<accession>Q47AZ3</accession>
<sequence length="228" mass="24919">MPEITLVEVESAVNPSVAVIWLHGLGADGSDFEAMVPELGLADSPAVRFIFPNAPYRPVTCNGGYVMRAWYDIISLEPNSRKIDEAGLLESREIVRRLIEREQERGIPSHRIFLAGFSQGGAVAYLSALTHPEPLAGVIALSTYIPEARLITENLSGSNQQIPLFVAHGTSDDVVSIGLGQQAIEILHRCGLSPEWRTYDMPHSVCSEEIADLGTWLSTRIMALGHVF</sequence>